<evidence type="ECO:0000313" key="2">
    <source>
        <dbReference type="Proteomes" id="UP000218041"/>
    </source>
</evidence>
<comment type="caution">
    <text evidence="1">The sequence shown here is derived from an EMBL/GenBank/DDBJ whole genome shotgun (WGS) entry which is preliminary data.</text>
</comment>
<dbReference type="Gene3D" id="1.10.520.40">
    <property type="entry name" value="CRISPR-associated protein Cse2"/>
    <property type="match status" value="1"/>
</dbReference>
<dbReference type="InterPro" id="IPR013382">
    <property type="entry name" value="CRISPR-assoc_prot_Cse2"/>
</dbReference>
<dbReference type="RefSeq" id="WP_095555610.1">
    <property type="nucleotide sequence ID" value="NZ_NSGP01000017.1"/>
</dbReference>
<dbReference type="InterPro" id="IPR038287">
    <property type="entry name" value="Cse2_sf"/>
</dbReference>
<dbReference type="Pfam" id="PF09485">
    <property type="entry name" value="CRISPR_Cse2"/>
    <property type="match status" value="1"/>
</dbReference>
<gene>
    <name evidence="1" type="primary">casB</name>
    <name evidence="1" type="ORF">CKJ80_10280</name>
</gene>
<proteinExistence type="predicted"/>
<dbReference type="CDD" id="cd09731">
    <property type="entry name" value="Cse2_I-E"/>
    <property type="match status" value="1"/>
</dbReference>
<evidence type="ECO:0000313" key="1">
    <source>
        <dbReference type="EMBL" id="PAT09636.1"/>
    </source>
</evidence>
<reference evidence="1 2" key="1">
    <citation type="submission" date="2017-08" db="EMBL/GenBank/DDBJ databases">
        <title>Whole genome sequences of 6 clinical strains closest to Corynebacterium imitans.</title>
        <authorList>
            <person name="Bernier A.-M."/>
            <person name="Burdz T."/>
            <person name="Bernard K."/>
        </authorList>
    </citation>
    <scope>NUCLEOTIDE SEQUENCE [LARGE SCALE GENOMIC DNA]</scope>
    <source>
        <strain evidence="1 2">NML92-0415</strain>
    </source>
</reference>
<accession>A0AB36RHU6</accession>
<sequence>MTETMLRKSVGMTVSSLQRNYLDRSQTALGAEARGTLANLRKYAGRPVGSDPLALQEVLLLLHPQLSESELGKGAAPSPSEQAAYTALCLFGLHMQSSTQPMHVTEQTFGFACGRLHRLSDSKSIKSRFDAMLVSREEASRGVHLRSLVSLLRSRHIPFDYGRFAGDLRNLQNPQYRDGVLLRWGRDFAIGTTRGDAAETNEAAENQNTDS</sequence>
<protein>
    <submittedName>
        <fullName evidence="1">Type I-E CRISPR-associated protein Cse2/CasB</fullName>
    </submittedName>
</protein>
<organism evidence="1 2">
    <name type="scientific">Corynebacterium hadale</name>
    <dbReference type="NCBI Taxonomy" id="2026255"/>
    <lineage>
        <taxon>Bacteria</taxon>
        <taxon>Bacillati</taxon>
        <taxon>Actinomycetota</taxon>
        <taxon>Actinomycetes</taxon>
        <taxon>Mycobacteriales</taxon>
        <taxon>Corynebacteriaceae</taxon>
        <taxon>Corynebacterium</taxon>
    </lineage>
</organism>
<name>A0AB36RHU6_9CORY</name>
<dbReference type="NCBIfam" id="TIGR02548">
    <property type="entry name" value="casB_cse2"/>
    <property type="match status" value="1"/>
</dbReference>
<dbReference type="AlphaFoldDB" id="A0AB36RHU6"/>
<dbReference type="EMBL" id="NSGP01000017">
    <property type="protein sequence ID" value="PAT09636.1"/>
    <property type="molecule type" value="Genomic_DNA"/>
</dbReference>
<dbReference type="Proteomes" id="UP000218041">
    <property type="component" value="Unassembled WGS sequence"/>
</dbReference>